<feature type="domain" description="Helicase C-terminal" evidence="9">
    <location>
        <begin position="341"/>
        <end position="501"/>
    </location>
</feature>
<evidence type="ECO:0000256" key="6">
    <source>
        <dbReference type="ARBA" id="ARBA00022884"/>
    </source>
</evidence>
<keyword evidence="6" id="KW-0694">RNA-binding</keyword>
<sequence>MVKRSDDPNDYRSRTRRRLGGLNAVGGCDAAQGTSENRNGRVHLGSKFATHLRVKHSTRHLWKRKRREITAQGGTSETQVEREITTSVEVQECRHRVKEYRQLRGITVSSRNVPKPIRTLGRTPFPEYVKDEFLKAGFVRPTPIQAQAWPVALEGRDLIGIAPPGSGKTLAYLLPAIVHVKSQKRLSCGDGPIVLILAPTEERARQIQQECTKFAAAHILALLGNELDCYKNSLVACGVGILIDTPEAVLFALESCHTNLQRVTYLVVDGADWMLAEEDVAEEGEDCKALVREVLSQIPPDCQKLFWGSSWPEEADELARPFLRDAIKVEIGSPVLKATHPIDQIVDIVAEDQKYDKLVGLLGDIADGSRILIFMDIKKGCESCSLLSQKLSDEGYRVSVHENVCQSERVQIISGFQGGYIPIMIATDVAACDPVLKNVKYVINYDFPGSIDDYVYRIVLAEPKGTAYTFFTTANARCAKELTILLEEAGQKVSPQLAALARDVQYPASCRAGMPLGIGSNLIGKGTVGYYATIYRHCPEMKSYASFAVDSVNKKKKLQLHFVRLVEAYEYFSCLPIRVIYLTIEAVDGTACEMNAYGAIVVKWGITREVKTVYFGSVKPSGRMSALFDIRKKIGYRVYNIWPESSRKLKEFPSLADDDYMRQRARKGARCVATA</sequence>
<dbReference type="Pfam" id="PF00270">
    <property type="entry name" value="DEAD"/>
    <property type="match status" value="1"/>
</dbReference>
<feature type="region of interest" description="Disordered" evidence="7">
    <location>
        <begin position="1"/>
        <end position="41"/>
    </location>
</feature>
<evidence type="ECO:0000313" key="10">
    <source>
        <dbReference type="EMBL" id="TQD89847.1"/>
    </source>
</evidence>
<dbReference type="EMBL" id="VIEB01000468">
    <property type="protein sequence ID" value="TQD89847.1"/>
    <property type="molecule type" value="Genomic_DNA"/>
</dbReference>
<keyword evidence="5" id="KW-0067">ATP-binding</keyword>
<keyword evidence="4" id="KW-0347">Helicase</keyword>
<dbReference type="InterPro" id="IPR011545">
    <property type="entry name" value="DEAD/DEAH_box_helicase_dom"/>
</dbReference>
<organism evidence="10 11">
    <name type="scientific">Malus baccata</name>
    <name type="common">Siberian crab apple</name>
    <name type="synonym">Pyrus baccata</name>
    <dbReference type="NCBI Taxonomy" id="106549"/>
    <lineage>
        <taxon>Eukaryota</taxon>
        <taxon>Viridiplantae</taxon>
        <taxon>Streptophyta</taxon>
        <taxon>Embryophyta</taxon>
        <taxon>Tracheophyta</taxon>
        <taxon>Spermatophyta</taxon>
        <taxon>Magnoliopsida</taxon>
        <taxon>eudicotyledons</taxon>
        <taxon>Gunneridae</taxon>
        <taxon>Pentapetalae</taxon>
        <taxon>rosids</taxon>
        <taxon>fabids</taxon>
        <taxon>Rosales</taxon>
        <taxon>Rosaceae</taxon>
        <taxon>Amygdaloideae</taxon>
        <taxon>Maleae</taxon>
        <taxon>Malus</taxon>
    </lineage>
</organism>
<dbReference type="InterPro" id="IPR014001">
    <property type="entry name" value="Helicase_ATP-bd"/>
</dbReference>
<evidence type="ECO:0000256" key="7">
    <source>
        <dbReference type="SAM" id="MobiDB-lite"/>
    </source>
</evidence>
<dbReference type="Gene3D" id="3.40.50.300">
    <property type="entry name" value="P-loop containing nucleotide triphosphate hydrolases"/>
    <property type="match status" value="2"/>
</dbReference>
<dbReference type="GO" id="GO:0016787">
    <property type="term" value="F:hydrolase activity"/>
    <property type="evidence" value="ECO:0007669"/>
    <property type="project" value="UniProtKB-KW"/>
</dbReference>
<evidence type="ECO:0000256" key="2">
    <source>
        <dbReference type="ARBA" id="ARBA00022741"/>
    </source>
</evidence>
<name>A0A540LTQ7_MALBA</name>
<dbReference type="STRING" id="106549.A0A540LTQ7"/>
<dbReference type="PANTHER" id="PTHR47958">
    <property type="entry name" value="ATP-DEPENDENT RNA HELICASE DBP3"/>
    <property type="match status" value="1"/>
</dbReference>
<dbReference type="SMART" id="SM00487">
    <property type="entry name" value="DEXDc"/>
    <property type="match status" value="1"/>
</dbReference>
<dbReference type="EC" id="3.6.4.13" evidence="1"/>
<comment type="caution">
    <text evidence="10">The sequence shown here is derived from an EMBL/GenBank/DDBJ whole genome shotgun (WGS) entry which is preliminary data.</text>
</comment>
<dbReference type="Proteomes" id="UP000315295">
    <property type="component" value="Unassembled WGS sequence"/>
</dbReference>
<feature type="domain" description="Helicase ATP-binding" evidence="8">
    <location>
        <begin position="149"/>
        <end position="329"/>
    </location>
</feature>
<dbReference type="GO" id="GO:0003723">
    <property type="term" value="F:RNA binding"/>
    <property type="evidence" value="ECO:0007669"/>
    <property type="project" value="UniProtKB-KW"/>
</dbReference>
<evidence type="ECO:0000256" key="1">
    <source>
        <dbReference type="ARBA" id="ARBA00012552"/>
    </source>
</evidence>
<dbReference type="GO" id="GO:0003724">
    <property type="term" value="F:RNA helicase activity"/>
    <property type="evidence" value="ECO:0007669"/>
    <property type="project" value="UniProtKB-EC"/>
</dbReference>
<reference evidence="10 11" key="1">
    <citation type="journal article" date="2019" name="G3 (Bethesda)">
        <title>Sequencing of a Wild Apple (Malus baccata) Genome Unravels the Differences Between Cultivated and Wild Apple Species Regarding Disease Resistance and Cold Tolerance.</title>
        <authorList>
            <person name="Chen X."/>
        </authorList>
    </citation>
    <scope>NUCLEOTIDE SEQUENCE [LARGE SCALE GENOMIC DNA]</scope>
    <source>
        <strain evidence="11">cv. Shandingzi</strain>
        <tissue evidence="10">Leaves</tissue>
    </source>
</reference>
<keyword evidence="3" id="KW-0378">Hydrolase</keyword>
<evidence type="ECO:0000256" key="3">
    <source>
        <dbReference type="ARBA" id="ARBA00022801"/>
    </source>
</evidence>
<feature type="compositionally biased region" description="Basic and acidic residues" evidence="7">
    <location>
        <begin position="1"/>
        <end position="13"/>
    </location>
</feature>
<proteinExistence type="predicted"/>
<dbReference type="SUPFAM" id="SSF52540">
    <property type="entry name" value="P-loop containing nucleoside triphosphate hydrolases"/>
    <property type="match status" value="2"/>
</dbReference>
<dbReference type="Pfam" id="PF00271">
    <property type="entry name" value="Helicase_C"/>
    <property type="match status" value="1"/>
</dbReference>
<dbReference type="Gene3D" id="3.10.450.10">
    <property type="match status" value="1"/>
</dbReference>
<keyword evidence="11" id="KW-1185">Reference proteome</keyword>
<evidence type="ECO:0000313" key="11">
    <source>
        <dbReference type="Proteomes" id="UP000315295"/>
    </source>
</evidence>
<protein>
    <recommendedName>
        <fullName evidence="1">RNA helicase</fullName>
        <ecNumber evidence="1">3.6.4.13</ecNumber>
    </recommendedName>
</protein>
<evidence type="ECO:0000259" key="9">
    <source>
        <dbReference type="PROSITE" id="PS51194"/>
    </source>
</evidence>
<dbReference type="InterPro" id="IPR001650">
    <property type="entry name" value="Helicase_C-like"/>
</dbReference>
<dbReference type="InterPro" id="IPR027417">
    <property type="entry name" value="P-loop_NTPase"/>
</dbReference>
<keyword evidence="2" id="KW-0547">Nucleotide-binding</keyword>
<dbReference type="CDD" id="cd18787">
    <property type="entry name" value="SF2_C_DEAD"/>
    <property type="match status" value="1"/>
</dbReference>
<evidence type="ECO:0000256" key="5">
    <source>
        <dbReference type="ARBA" id="ARBA00022840"/>
    </source>
</evidence>
<dbReference type="AlphaFoldDB" id="A0A540LTQ7"/>
<accession>A0A540LTQ7</accession>
<evidence type="ECO:0000256" key="4">
    <source>
        <dbReference type="ARBA" id="ARBA00022806"/>
    </source>
</evidence>
<dbReference type="PROSITE" id="PS51192">
    <property type="entry name" value="HELICASE_ATP_BIND_1"/>
    <property type="match status" value="1"/>
</dbReference>
<dbReference type="PROSITE" id="PS51194">
    <property type="entry name" value="HELICASE_CTER"/>
    <property type="match status" value="1"/>
</dbReference>
<evidence type="ECO:0000259" key="8">
    <source>
        <dbReference type="PROSITE" id="PS51192"/>
    </source>
</evidence>
<dbReference type="GO" id="GO:0005524">
    <property type="term" value="F:ATP binding"/>
    <property type="evidence" value="ECO:0007669"/>
    <property type="project" value="UniProtKB-KW"/>
</dbReference>
<gene>
    <name evidence="10" type="ORF">C1H46_024613</name>
</gene>